<dbReference type="SUPFAM" id="SSF53474">
    <property type="entry name" value="alpha/beta-Hydrolases"/>
    <property type="match status" value="1"/>
</dbReference>
<dbReference type="Proteomes" id="UP000019423">
    <property type="component" value="Plasmid pHsw1"/>
</dbReference>
<accession>W8EUF0</accession>
<dbReference type="SUPFAM" id="SSF48452">
    <property type="entry name" value="TPR-like"/>
    <property type="match status" value="1"/>
</dbReference>
<dbReference type="Pfam" id="PF00756">
    <property type="entry name" value="Esterase"/>
    <property type="match status" value="1"/>
</dbReference>
<dbReference type="PANTHER" id="PTHR48098">
    <property type="entry name" value="ENTEROCHELIN ESTERASE-RELATED"/>
    <property type="match status" value="1"/>
</dbReference>
<feature type="repeat" description="TPR" evidence="1">
    <location>
        <begin position="391"/>
        <end position="424"/>
    </location>
</feature>
<dbReference type="PATRIC" id="fig|1227739.3.peg.100"/>
<dbReference type="InterPro" id="IPR029058">
    <property type="entry name" value="AB_hydrolase_fold"/>
</dbReference>
<dbReference type="KEGG" id="hsw:Hsw_PA0064"/>
<evidence type="ECO:0000256" key="1">
    <source>
        <dbReference type="PROSITE-ProRule" id="PRU00339"/>
    </source>
</evidence>
<geneLocation type="plasmid" evidence="2 3">
    <name>pHsw1</name>
</geneLocation>
<dbReference type="AlphaFoldDB" id="W8EUF0"/>
<sequence length="437" mass="49287">MPDPCFLFFSSLPWLLSLGTRHLFSFSKLLFRHHSVKSISLLFALFLFSFGASAQRSSPPILGFEETIPSAILGLKRSVLIHLPVSNGGDKKKDTGRYPVIYLLDGPDNFNSVVSIVEHLEESGLCPPMMVVGIAHEDRLRELTTGVDKEFPGSVGTGEKFMSFVGKELIPYIDATYPTTTYRTFIGHSVGGLTVVNTLLHQPSLFNAYVSLDGALWWREHQVVREAQMLLLTQQYKGKALFMALANRLERGVDTVSVLKDTGSTTDLLRSNLRFIQEVKKNKANNLLFKHKFYENDDHASVRLIGEYDALRFAFGFYQLKIYDSELQNPDFDLKSLLTKHYQDVSERMGYAVRPSENQVNSLAYAMLRAKQLKKSKALFELNVANYPNSANTYDSIGDFYLETGNKAKAIEFFKKALQLAEIPETRNKVNALLPVK</sequence>
<keyword evidence="3" id="KW-1185">Reference proteome</keyword>
<proteinExistence type="predicted"/>
<dbReference type="InterPro" id="IPR000801">
    <property type="entry name" value="Esterase-like"/>
</dbReference>
<reference evidence="2 3" key="1">
    <citation type="submission" date="2014-01" db="EMBL/GenBank/DDBJ databases">
        <title>Complete sequence of plasmid1 of ionizing-radiation resistance bacterium Hymenobacter swuensis DY53.</title>
        <authorList>
            <person name="Jung J.-H."/>
            <person name="Jeong S.-W."/>
            <person name="Joe M.-H."/>
            <person name="Cho y.-j."/>
            <person name="Kim M.-K."/>
            <person name="Lim S.-Y."/>
        </authorList>
    </citation>
    <scope>NUCLEOTIDE SEQUENCE [LARGE SCALE GENOMIC DNA]</scope>
    <source>
        <strain evidence="2 3">DY53</strain>
        <plasmid evidence="2 3">pHsw1</plasmid>
    </source>
</reference>
<dbReference type="HOGENOM" id="CLU_039834_0_1_10"/>
<gene>
    <name evidence="2" type="ORF">Hsw_PA0064</name>
</gene>
<keyword evidence="2" id="KW-0614">Plasmid</keyword>
<dbReference type="PANTHER" id="PTHR48098:SF6">
    <property type="entry name" value="FERRI-BACILLIBACTIN ESTERASE BESA"/>
    <property type="match status" value="1"/>
</dbReference>
<dbReference type="InterPro" id="IPR050583">
    <property type="entry name" value="Mycobacterial_A85_antigen"/>
</dbReference>
<dbReference type="Gene3D" id="3.40.50.1820">
    <property type="entry name" value="alpha/beta hydrolase"/>
    <property type="match status" value="1"/>
</dbReference>
<protein>
    <submittedName>
        <fullName evidence="2">Uncharacterized protein</fullName>
    </submittedName>
</protein>
<evidence type="ECO:0000313" key="3">
    <source>
        <dbReference type="Proteomes" id="UP000019423"/>
    </source>
</evidence>
<dbReference type="PROSITE" id="PS50005">
    <property type="entry name" value="TPR"/>
    <property type="match status" value="1"/>
</dbReference>
<dbReference type="InterPro" id="IPR019734">
    <property type="entry name" value="TPR_rpt"/>
</dbReference>
<dbReference type="InterPro" id="IPR011990">
    <property type="entry name" value="TPR-like_helical_dom_sf"/>
</dbReference>
<dbReference type="OrthoDB" id="9784036at2"/>
<keyword evidence="1" id="KW-0802">TPR repeat</keyword>
<evidence type="ECO:0000313" key="2">
    <source>
        <dbReference type="EMBL" id="AHJ95397.1"/>
    </source>
</evidence>
<dbReference type="EMBL" id="CP007144">
    <property type="protein sequence ID" value="AHJ95397.1"/>
    <property type="molecule type" value="Genomic_DNA"/>
</dbReference>
<dbReference type="PROSITE" id="PS50293">
    <property type="entry name" value="TPR_REGION"/>
    <property type="match status" value="1"/>
</dbReference>
<organism evidence="2 3">
    <name type="scientific">Hymenobacter swuensis DY53</name>
    <dbReference type="NCBI Taxonomy" id="1227739"/>
    <lineage>
        <taxon>Bacteria</taxon>
        <taxon>Pseudomonadati</taxon>
        <taxon>Bacteroidota</taxon>
        <taxon>Cytophagia</taxon>
        <taxon>Cytophagales</taxon>
        <taxon>Hymenobacteraceae</taxon>
        <taxon>Hymenobacter</taxon>
    </lineage>
</organism>
<name>W8EUF0_9BACT</name>
<dbReference type="eggNOG" id="COG2819">
    <property type="taxonomic scope" value="Bacteria"/>
</dbReference>